<dbReference type="Proteomes" id="UP000177987">
    <property type="component" value="Unassembled WGS sequence"/>
</dbReference>
<evidence type="ECO:0000313" key="1">
    <source>
        <dbReference type="EMBL" id="OHA83367.1"/>
    </source>
</evidence>
<comment type="caution">
    <text evidence="1">The sequence shown here is derived from an EMBL/GenBank/DDBJ whole genome shotgun (WGS) entry which is preliminary data.</text>
</comment>
<dbReference type="EMBL" id="MHUW01000017">
    <property type="protein sequence ID" value="OHA83367.1"/>
    <property type="molecule type" value="Genomic_DNA"/>
</dbReference>
<reference evidence="1 2" key="1">
    <citation type="journal article" date="2016" name="Nat. Commun.">
        <title>Thousands of microbial genomes shed light on interconnected biogeochemical processes in an aquifer system.</title>
        <authorList>
            <person name="Anantharaman K."/>
            <person name="Brown C.T."/>
            <person name="Hug L.A."/>
            <person name="Sharon I."/>
            <person name="Castelle C.J."/>
            <person name="Probst A.J."/>
            <person name="Thomas B.C."/>
            <person name="Singh A."/>
            <person name="Wilkins M.J."/>
            <person name="Karaoz U."/>
            <person name="Brodie E.L."/>
            <person name="Williams K.H."/>
            <person name="Hubbard S.S."/>
            <person name="Banfield J.F."/>
        </authorList>
    </citation>
    <scope>NUCLEOTIDE SEQUENCE [LARGE SCALE GENOMIC DNA]</scope>
</reference>
<organism evidence="1 2">
    <name type="scientific">Candidatus Yonathbacteria bacterium RIFCSPLOWO2_01_FULL_47_33b</name>
    <dbReference type="NCBI Taxonomy" id="1802727"/>
    <lineage>
        <taxon>Bacteria</taxon>
        <taxon>Candidatus Yonathiibacteriota</taxon>
    </lineage>
</organism>
<dbReference type="Pfam" id="PF13365">
    <property type="entry name" value="Trypsin_2"/>
    <property type="match status" value="1"/>
</dbReference>
<dbReference type="SUPFAM" id="SSF50494">
    <property type="entry name" value="Trypsin-like serine proteases"/>
    <property type="match status" value="1"/>
</dbReference>
<accession>A0A1G2SE74</accession>
<dbReference type="Gene3D" id="2.40.10.120">
    <property type="match status" value="1"/>
</dbReference>
<dbReference type="STRING" id="1802727.A2937_03510"/>
<dbReference type="InterPro" id="IPR009003">
    <property type="entry name" value="Peptidase_S1_PA"/>
</dbReference>
<sequence length="284" mass="29223">MEHLTKSQIVLLTLFVSFVSSMATGIVVVTLMQQAPEPILQSITNVVERTIEKVTPTIIEKPGKQVIIKDEDLMVAAIERNAKSVVALRIAGEDGEMHSAGIGTIVSKDGLIVTDKGNFGGGVVMATVDGVSYALEVVSNEKPGKLGLGKLTPVKPLATSTPAATFIPVVLGDASTLKVGQTAIVIGGRDGKTIATGLISSLDIRTVTDKETNVETKFLDGFGLSQRLSGSSNGAPVITLEGVVVGFASVDESVGTQVAIPAAEAQALLAAQVAPAPAAAKKTR</sequence>
<dbReference type="AlphaFoldDB" id="A0A1G2SE74"/>
<gene>
    <name evidence="1" type="ORF">A2937_03510</name>
</gene>
<evidence type="ECO:0008006" key="3">
    <source>
        <dbReference type="Google" id="ProtNLM"/>
    </source>
</evidence>
<name>A0A1G2SE74_9BACT</name>
<proteinExistence type="predicted"/>
<protein>
    <recommendedName>
        <fullName evidence="3">Serine protease</fullName>
    </recommendedName>
</protein>
<evidence type="ECO:0000313" key="2">
    <source>
        <dbReference type="Proteomes" id="UP000177987"/>
    </source>
</evidence>